<dbReference type="InterPro" id="IPR014136">
    <property type="entry name" value="TraA_Ti"/>
</dbReference>
<dbReference type="InterPro" id="IPR005053">
    <property type="entry name" value="MobA_MobL"/>
</dbReference>
<dbReference type="Gene3D" id="3.30.930.30">
    <property type="match status" value="1"/>
</dbReference>
<dbReference type="GO" id="GO:0009338">
    <property type="term" value="C:exodeoxyribonuclease V complex"/>
    <property type="evidence" value="ECO:0007669"/>
    <property type="project" value="TreeGrafter"/>
</dbReference>
<dbReference type="PANTHER" id="PTHR43788:SF6">
    <property type="entry name" value="DNA HELICASE B"/>
    <property type="match status" value="1"/>
</dbReference>
<dbReference type="Proteomes" id="UP000218288">
    <property type="component" value="Plasmid pMPPM01"/>
</dbReference>
<proteinExistence type="inferred from homology"/>
<dbReference type="GO" id="GO:0005524">
    <property type="term" value="F:ATP binding"/>
    <property type="evidence" value="ECO:0007669"/>
    <property type="project" value="UniProtKB-KW"/>
</dbReference>
<dbReference type="PANTHER" id="PTHR43788">
    <property type="entry name" value="DNA2/NAM7 HELICASE FAMILY MEMBER"/>
    <property type="match status" value="1"/>
</dbReference>
<keyword evidence="7" id="KW-0614">Plasmid</keyword>
<dbReference type="NCBIfam" id="NF010464">
    <property type="entry name" value="PRK13889.1"/>
    <property type="match status" value="1"/>
</dbReference>
<comment type="similarity">
    <text evidence="1">Belongs to the MobA/MobL family.</text>
</comment>
<feature type="compositionally biased region" description="Basic and acidic residues" evidence="5">
    <location>
        <begin position="772"/>
        <end position="785"/>
    </location>
</feature>
<protein>
    <submittedName>
        <fullName evidence="7">Conjugal transfer relaxase TraA</fullName>
    </submittedName>
</protein>
<evidence type="ECO:0000313" key="7">
    <source>
        <dbReference type="EMBL" id="BAU94019.1"/>
    </source>
</evidence>
<dbReference type="Pfam" id="PF03389">
    <property type="entry name" value="MobA_MobL"/>
    <property type="match status" value="1"/>
</dbReference>
<dbReference type="EMBL" id="AP014810">
    <property type="protein sequence ID" value="BAU94019.1"/>
    <property type="molecule type" value="Genomic_DNA"/>
</dbReference>
<dbReference type="NCBIfam" id="TIGR02768">
    <property type="entry name" value="TraA_Ti"/>
    <property type="match status" value="1"/>
</dbReference>
<accession>A0A160PK95</accession>
<feature type="region of interest" description="Disordered" evidence="5">
    <location>
        <begin position="766"/>
        <end position="800"/>
    </location>
</feature>
<evidence type="ECO:0000259" key="6">
    <source>
        <dbReference type="Pfam" id="PF03389"/>
    </source>
</evidence>
<gene>
    <name evidence="7" type="primary">traA</name>
    <name evidence="7" type="ORF">MPPM_5414</name>
</gene>
<organism evidence="7 8">
    <name type="scientific">Methylorubrum populi</name>
    <dbReference type="NCBI Taxonomy" id="223967"/>
    <lineage>
        <taxon>Bacteria</taxon>
        <taxon>Pseudomonadati</taxon>
        <taxon>Pseudomonadota</taxon>
        <taxon>Alphaproteobacteria</taxon>
        <taxon>Hyphomicrobiales</taxon>
        <taxon>Methylobacteriaceae</taxon>
        <taxon>Methylorubrum</taxon>
    </lineage>
</organism>
<feature type="compositionally biased region" description="Basic and acidic residues" evidence="5">
    <location>
        <begin position="212"/>
        <end position="225"/>
    </location>
</feature>
<dbReference type="SUPFAM" id="SSF52540">
    <property type="entry name" value="P-loop containing nucleoside triphosphate hydrolases"/>
    <property type="match status" value="2"/>
</dbReference>
<keyword evidence="4" id="KW-0184">Conjugation</keyword>
<dbReference type="InterPro" id="IPR027417">
    <property type="entry name" value="P-loop_NTPase"/>
</dbReference>
<sequence>MAIYHFSAQVISRGAGRSAVAAAAYRSASELHDERAGRAHDFSAKSDVVHSEVLLPQGAPDRLSDRATLWNEVEAVEKRKDAQLAREVEFALPRELLREKGVALAREFVAEQFVSRGMVADLNVHWPVDTQGEAKPHAHVMLSLREVGPEGFGKKVREWNATSELQGWREAWAVKANERLAELGHEVRIDHRSLADQGIDLEPQHKVGPAGARREERGEEAERADEHRAIAARNGERIAAEPEIALRTLTHQHSTFMRQDLARFIHRHSDGEVQFTSVMAKVEASPEIVRLGEDERGRERFTTREMIATEERMERAAGELAAARGHNVGEGARKAVLSSHQLGAEQEAAFRHVTGPGDLALVVGFAGTGKSTMLGAAREAWEAQGHQVRGAALSGIAAENLEGGSGIASRTIASLEHAWGQGRDQLTSRDVLVIDEAGMVGSRQMERVLSHAREAGAKVVLVGDPEQLQAIEAGAAFRALAERHGAAEITTVRRQAAEWQRKATKELATEQTAAALARYEAAGMVHGHETRDQAKAALVERWDVERRAEPEASSVILAYTRDDVRGLNELARARVRAAGELGADQAVATERGERSFAPGDRVMFLRNERGMGVKNGTLGTLERIEGGSSLTVRLDGAESMRVSFDLKDYAHIDHGYAATVHKAQGVTVDRAHVLATPHMDRHAAYVGLTRHREGVELHWAKADLNDRAGLDRALSRERAKDTTLDYGAGFAERRGIAPPSEIVVPRPSAEWERALDQTAPRRSMFAGLKLGDGGDRRLSRPEAAREAGPGAHPGPDRAPASTRLAQAVDGYARAFADAERMREAKLPVLLHQELALRQAGERLEAADKGLAQDLRTALEREPGLAGGLDTREGRVALMGAVAHERQVRETPSLRAERYAEAWTKLTAERSNLASWGPEGDRREAVESRMRQLAGAIKRDPQAESVMKARAKELGIEAGSRLARVLEASSERELSLRLDRSQGLSR</sequence>
<evidence type="ECO:0000256" key="4">
    <source>
        <dbReference type="ARBA" id="ARBA00022971"/>
    </source>
</evidence>
<reference evidence="7 8" key="1">
    <citation type="journal article" date="2016" name="Genome Announc.">
        <title>Complete Genome Sequence of Methylobacterium populi P-1M, Isolated from Pink-Pigmented Household Biofilm.</title>
        <authorList>
            <person name="Morohoshi T."/>
            <person name="Ikeda T."/>
        </authorList>
    </citation>
    <scope>NUCLEOTIDE SEQUENCE [LARGE SCALE GENOMIC DNA]</scope>
    <source>
        <strain evidence="7 8">P-1M</strain>
        <plasmid evidence="8">Plasmid pmppm01 dna</plasmid>
    </source>
</reference>
<evidence type="ECO:0000256" key="2">
    <source>
        <dbReference type="ARBA" id="ARBA00022741"/>
    </source>
</evidence>
<feature type="domain" description="MobA/MobL protein" evidence="6">
    <location>
        <begin position="17"/>
        <end position="216"/>
    </location>
</feature>
<evidence type="ECO:0000313" key="8">
    <source>
        <dbReference type="Proteomes" id="UP000218288"/>
    </source>
</evidence>
<dbReference type="CDD" id="cd18809">
    <property type="entry name" value="SF1_C_RecD"/>
    <property type="match status" value="1"/>
</dbReference>
<name>A0A160PK95_9HYPH</name>
<dbReference type="GO" id="GO:0017116">
    <property type="term" value="F:single-stranded DNA helicase activity"/>
    <property type="evidence" value="ECO:0007669"/>
    <property type="project" value="TreeGrafter"/>
</dbReference>
<dbReference type="CDD" id="cd17933">
    <property type="entry name" value="DEXSc_RecD-like"/>
    <property type="match status" value="1"/>
</dbReference>
<dbReference type="OrthoDB" id="1826980at2"/>
<dbReference type="GO" id="GO:0006310">
    <property type="term" value="P:DNA recombination"/>
    <property type="evidence" value="ECO:0007669"/>
    <property type="project" value="TreeGrafter"/>
</dbReference>
<dbReference type="InterPro" id="IPR050534">
    <property type="entry name" value="Coronavir_polyprotein_1ab"/>
</dbReference>
<evidence type="ECO:0000256" key="3">
    <source>
        <dbReference type="ARBA" id="ARBA00022840"/>
    </source>
</evidence>
<keyword evidence="3" id="KW-0067">ATP-binding</keyword>
<dbReference type="Pfam" id="PF13604">
    <property type="entry name" value="AAA_30"/>
    <property type="match status" value="1"/>
</dbReference>
<dbReference type="AlphaFoldDB" id="A0A160PK95"/>
<dbReference type="RefSeq" id="WP_063987526.1">
    <property type="nucleotide sequence ID" value="NZ_AP014810.1"/>
</dbReference>
<dbReference type="Gene3D" id="3.40.50.300">
    <property type="entry name" value="P-loop containing nucleotide triphosphate hydrolases"/>
    <property type="match status" value="2"/>
</dbReference>
<evidence type="ECO:0000256" key="5">
    <source>
        <dbReference type="SAM" id="MobiDB-lite"/>
    </source>
</evidence>
<dbReference type="NCBIfam" id="NF041496">
    <property type="entry name" value="MobQ"/>
    <property type="match status" value="1"/>
</dbReference>
<feature type="region of interest" description="Disordered" evidence="5">
    <location>
        <begin position="195"/>
        <end position="225"/>
    </location>
</feature>
<geneLocation type="plasmid" evidence="8">
    <name>pmppm01 dna</name>
</geneLocation>
<keyword evidence="2" id="KW-0547">Nucleotide-binding</keyword>
<dbReference type="Gene3D" id="2.30.30.940">
    <property type="match status" value="1"/>
</dbReference>
<evidence type="ECO:0000256" key="1">
    <source>
        <dbReference type="ARBA" id="ARBA00010873"/>
    </source>
</evidence>